<evidence type="ECO:0000256" key="1">
    <source>
        <dbReference type="SAM" id="MobiDB-lite"/>
    </source>
</evidence>
<dbReference type="EMBL" id="CP036263">
    <property type="protein sequence ID" value="QDS99210.1"/>
    <property type="molecule type" value="Genomic_DNA"/>
</dbReference>
<sequence length="793" mass="88365">MPKTTETMVPTFGVRHLSPMGAWQLRRFLDEVQPRVVLVEGLEDATYLISDIVRKGTQPPIAILAYTQEVPVRTLVYPLAKYSPEYQAIAWSKENKARVEFFDLPSDKFLALQANEEERRLAELQAEIAAEEEEGERRPDEPPVEDANGETLGDNSAPEASWAMYARMAELVGEHDYESYWERNFEHNGAADAYRQSSFEFGRGLRECDSREPFFHAENLVREAYMRRRIQHVLASGCPAEKVVAIVGAFHAPVLNDGEPAMTDSELESLSSLASKLTLMPYSYFKLSSQSGYGAGNRAPAYFELLWEAIEADELSQLPARYLSLVTRHLRKAGTSRSTAEVIEGVRLAKTLSALKEGLAPTLRDLQDAAITLIGHGERSVVQESLARVEVGTAIGRLPKGVSQTSIQEDFDRELERLKLTKYREGVKQELALDLRENRRAKTEAAAFLDLSRSSFLNRLSLLEVSFAAPQPDKQESTTWRERWHLHWTPGAEIGLVEAVLLGETVELAAAFKFKTELEKCTTIGAAGSMVRLACECGMMRAMDQARGVLQRLSADTSAFPSIAQAAQELSVVVRYGDVRQFDPKPLVPLIEALFVQGTLGLFHATNCGNDAAKPIASGMDALNKVALEYHDQVDEPAWIAQLHNLSDADDHNPLLSGYACAILLERNEITNEQLGREVSRRLSPGIEADLGAGWFEGLSGRNRYALLARQVLWEQLADYVKSLDDEQFSRALVFLRRAFGSFSPQEKRSISENLGECWGVGGDLTSEVLSQPLLEDEEQAIDDLNEFDFDDL</sequence>
<accession>A0A517MWF3</accession>
<name>A0A517MWF3_9BACT</name>
<evidence type="ECO:0000313" key="2">
    <source>
        <dbReference type="EMBL" id="QDS99210.1"/>
    </source>
</evidence>
<keyword evidence="3" id="KW-1185">Reference proteome</keyword>
<dbReference type="Pfam" id="PF18934">
    <property type="entry name" value="DUF5682"/>
    <property type="match status" value="1"/>
</dbReference>
<dbReference type="KEGG" id="amob:HG15A2_25020"/>
<proteinExistence type="predicted"/>
<evidence type="ECO:0000313" key="3">
    <source>
        <dbReference type="Proteomes" id="UP000319852"/>
    </source>
</evidence>
<organism evidence="2 3">
    <name type="scientific">Adhaeretor mobilis</name>
    <dbReference type="NCBI Taxonomy" id="1930276"/>
    <lineage>
        <taxon>Bacteria</taxon>
        <taxon>Pseudomonadati</taxon>
        <taxon>Planctomycetota</taxon>
        <taxon>Planctomycetia</taxon>
        <taxon>Pirellulales</taxon>
        <taxon>Lacipirellulaceae</taxon>
        <taxon>Adhaeretor</taxon>
    </lineage>
</organism>
<reference evidence="2 3" key="1">
    <citation type="submission" date="2019-02" db="EMBL/GenBank/DDBJ databases">
        <title>Deep-cultivation of Planctomycetes and their phenomic and genomic characterization uncovers novel biology.</title>
        <authorList>
            <person name="Wiegand S."/>
            <person name="Jogler M."/>
            <person name="Boedeker C."/>
            <person name="Pinto D."/>
            <person name="Vollmers J."/>
            <person name="Rivas-Marin E."/>
            <person name="Kohn T."/>
            <person name="Peeters S.H."/>
            <person name="Heuer A."/>
            <person name="Rast P."/>
            <person name="Oberbeckmann S."/>
            <person name="Bunk B."/>
            <person name="Jeske O."/>
            <person name="Meyerdierks A."/>
            <person name="Storesund J.E."/>
            <person name="Kallscheuer N."/>
            <person name="Luecker S."/>
            <person name="Lage O.M."/>
            <person name="Pohl T."/>
            <person name="Merkel B.J."/>
            <person name="Hornburger P."/>
            <person name="Mueller R.-W."/>
            <person name="Bruemmer F."/>
            <person name="Labrenz M."/>
            <person name="Spormann A.M."/>
            <person name="Op den Camp H."/>
            <person name="Overmann J."/>
            <person name="Amann R."/>
            <person name="Jetten M.S.M."/>
            <person name="Mascher T."/>
            <person name="Medema M.H."/>
            <person name="Devos D.P."/>
            <person name="Kaster A.-K."/>
            <person name="Ovreas L."/>
            <person name="Rohde M."/>
            <person name="Galperin M.Y."/>
            <person name="Jogler C."/>
        </authorList>
    </citation>
    <scope>NUCLEOTIDE SEQUENCE [LARGE SCALE GENOMIC DNA]</scope>
    <source>
        <strain evidence="2 3">HG15A2</strain>
    </source>
</reference>
<feature type="region of interest" description="Disordered" evidence="1">
    <location>
        <begin position="130"/>
        <end position="156"/>
    </location>
</feature>
<dbReference type="Proteomes" id="UP000319852">
    <property type="component" value="Chromosome"/>
</dbReference>
<protein>
    <submittedName>
        <fullName evidence="2">Uncharacterized protein</fullName>
    </submittedName>
</protein>
<dbReference type="InterPro" id="IPR043737">
    <property type="entry name" value="DUF5682"/>
</dbReference>
<dbReference type="AlphaFoldDB" id="A0A517MWF3"/>
<gene>
    <name evidence="2" type="ORF">HG15A2_25020</name>
</gene>
<dbReference type="RefSeq" id="WP_246117714.1">
    <property type="nucleotide sequence ID" value="NZ_CP036263.1"/>
</dbReference>